<dbReference type="Proteomes" id="UP000593567">
    <property type="component" value="Unassembled WGS sequence"/>
</dbReference>
<comment type="caution">
    <text evidence="3">The sequence shown here is derived from an EMBL/GenBank/DDBJ whole genome shotgun (WGS) entry which is preliminary data.</text>
</comment>
<name>A0A7J7JD42_BUGNE</name>
<accession>A0A7J7JD42</accession>
<keyword evidence="4" id="KW-1185">Reference proteome</keyword>
<reference evidence="3" key="1">
    <citation type="submission" date="2020-06" db="EMBL/GenBank/DDBJ databases">
        <title>Draft genome of Bugula neritina, a colonial animal packing powerful symbionts and potential medicines.</title>
        <authorList>
            <person name="Rayko M."/>
        </authorList>
    </citation>
    <scope>NUCLEOTIDE SEQUENCE [LARGE SCALE GENOMIC DNA]</scope>
    <source>
        <strain evidence="3">Kwan_BN1</strain>
    </source>
</reference>
<organism evidence="3 4">
    <name type="scientific">Bugula neritina</name>
    <name type="common">Brown bryozoan</name>
    <name type="synonym">Sertularia neritina</name>
    <dbReference type="NCBI Taxonomy" id="10212"/>
    <lineage>
        <taxon>Eukaryota</taxon>
        <taxon>Metazoa</taxon>
        <taxon>Spiralia</taxon>
        <taxon>Lophotrochozoa</taxon>
        <taxon>Bryozoa</taxon>
        <taxon>Gymnolaemata</taxon>
        <taxon>Cheilostomatida</taxon>
        <taxon>Flustrina</taxon>
        <taxon>Buguloidea</taxon>
        <taxon>Bugulidae</taxon>
        <taxon>Bugula</taxon>
    </lineage>
</organism>
<feature type="region of interest" description="Disordered" evidence="1">
    <location>
        <begin position="60"/>
        <end position="131"/>
    </location>
</feature>
<proteinExistence type="predicted"/>
<feature type="compositionally biased region" description="Polar residues" evidence="1">
    <location>
        <begin position="119"/>
        <end position="129"/>
    </location>
</feature>
<feature type="transmembrane region" description="Helical" evidence="2">
    <location>
        <begin position="161"/>
        <end position="183"/>
    </location>
</feature>
<dbReference type="AlphaFoldDB" id="A0A7J7JD42"/>
<evidence type="ECO:0000313" key="3">
    <source>
        <dbReference type="EMBL" id="KAF6023531.1"/>
    </source>
</evidence>
<keyword evidence="2" id="KW-1133">Transmembrane helix</keyword>
<evidence type="ECO:0000313" key="4">
    <source>
        <dbReference type="Proteomes" id="UP000593567"/>
    </source>
</evidence>
<keyword evidence="2" id="KW-0812">Transmembrane</keyword>
<evidence type="ECO:0000256" key="2">
    <source>
        <dbReference type="SAM" id="Phobius"/>
    </source>
</evidence>
<sequence>MMFFCLGIPTAVQLQLTALLLESVEVIERDCLYLHNIFIITAIDAILIYADLHSSKMDSKVDPKGFELQDTSPPSADAVVKNGEKKPSTPAEPSQMSQRSSNGKPPPKPSKSSTLPSRNGLTNMSSNIENGPIDKAAEAQGKERLQLNVGYFKSWQAWLKIVKMLCLLAMLITLATSLSGITAKLPRISLYKPIWESLRTLRFGVALAVMGLVIEVTFFMIYLIGANSIITKHINLGVAVSLSNISRA</sequence>
<protein>
    <submittedName>
        <fullName evidence="3">Uncharacterized protein</fullName>
    </submittedName>
</protein>
<keyword evidence="2" id="KW-0472">Membrane</keyword>
<evidence type="ECO:0000256" key="1">
    <source>
        <dbReference type="SAM" id="MobiDB-lite"/>
    </source>
</evidence>
<dbReference type="EMBL" id="VXIV02002702">
    <property type="protein sequence ID" value="KAF6023531.1"/>
    <property type="molecule type" value="Genomic_DNA"/>
</dbReference>
<gene>
    <name evidence="3" type="ORF">EB796_018179</name>
</gene>
<feature type="transmembrane region" description="Helical" evidence="2">
    <location>
        <begin position="203"/>
        <end position="224"/>
    </location>
</feature>